<comment type="caution">
    <text evidence="1">The sequence shown here is derived from an EMBL/GenBank/DDBJ whole genome shotgun (WGS) entry which is preliminary data.</text>
</comment>
<reference evidence="1" key="1">
    <citation type="submission" date="2023-07" db="EMBL/GenBank/DDBJ databases">
        <title>Black Yeasts Isolated from many extreme environments.</title>
        <authorList>
            <person name="Coleine C."/>
            <person name="Stajich J.E."/>
            <person name="Selbmann L."/>
        </authorList>
    </citation>
    <scope>NUCLEOTIDE SEQUENCE</scope>
    <source>
        <strain evidence="1">CCFEE 5714</strain>
    </source>
</reference>
<evidence type="ECO:0000313" key="2">
    <source>
        <dbReference type="Proteomes" id="UP001281147"/>
    </source>
</evidence>
<keyword evidence="2" id="KW-1185">Reference proteome</keyword>
<sequence length="373" mass="41353">MSRWTIPAVLFAAYATAQTFTHCNPLNETCPANPALGTTFEMTFNESMSEFDPNFFNVTAGADLISFSEEGAQLSIAKQGDSVTVGTAFYIMFGTVEMLFKAASGQGIISTYNLLSDDLDEIDLEIMGGNTSTVSNNYFGWGNTSQINSEYPSTTGPGWQGGAMGAVHNYTTVWSEKSIQWFMDGELVRTQEYQEPGLYPQSPSFLKFGIWAGGDPDLPKGTRKWAGGDTDFDEAPFVMTVQSLRIVDAHTNVSYYAYEDKTDGSWQSIKAIPGESNAYRLMHEKSFYEKTEQKWNGLSTGAKIGIACGVLGVFLLAFIVFIFYCVKQRRSGKAEKAAADKEWDSHQQELDEYRTRMKRGDFAVSHMGHGEKF</sequence>
<proteinExistence type="predicted"/>
<accession>A0ACC3NEL2</accession>
<dbReference type="Proteomes" id="UP001281147">
    <property type="component" value="Unassembled WGS sequence"/>
</dbReference>
<organism evidence="1 2">
    <name type="scientific">Vermiconidia calcicola</name>
    <dbReference type="NCBI Taxonomy" id="1690605"/>
    <lineage>
        <taxon>Eukaryota</taxon>
        <taxon>Fungi</taxon>
        <taxon>Dikarya</taxon>
        <taxon>Ascomycota</taxon>
        <taxon>Pezizomycotina</taxon>
        <taxon>Dothideomycetes</taxon>
        <taxon>Dothideomycetidae</taxon>
        <taxon>Mycosphaerellales</taxon>
        <taxon>Extremaceae</taxon>
        <taxon>Vermiconidia</taxon>
    </lineage>
</organism>
<dbReference type="EMBL" id="JAUTXU010000048">
    <property type="protein sequence ID" value="KAK3715565.1"/>
    <property type="molecule type" value="Genomic_DNA"/>
</dbReference>
<gene>
    <name evidence="1" type="ORF">LTR37_007053</name>
</gene>
<protein>
    <submittedName>
        <fullName evidence="1">Uncharacterized protein</fullName>
    </submittedName>
</protein>
<name>A0ACC3NEL2_9PEZI</name>
<evidence type="ECO:0000313" key="1">
    <source>
        <dbReference type="EMBL" id="KAK3715565.1"/>
    </source>
</evidence>